<dbReference type="SUPFAM" id="SSF50978">
    <property type="entry name" value="WD40 repeat-like"/>
    <property type="match status" value="1"/>
</dbReference>
<evidence type="ECO:0000313" key="9">
    <source>
        <dbReference type="Proteomes" id="UP001219567"/>
    </source>
</evidence>
<feature type="repeat" description="WD" evidence="6">
    <location>
        <begin position="62"/>
        <end position="92"/>
    </location>
</feature>
<feature type="region of interest" description="Disordered" evidence="7">
    <location>
        <begin position="503"/>
        <end position="527"/>
    </location>
</feature>
<protein>
    <submittedName>
        <fullName evidence="8">tRNA (Guanine-N(7)-)-methyltransferase non-catalytic subunit trm82</fullName>
    </submittedName>
</protein>
<dbReference type="GO" id="GO:0005634">
    <property type="term" value="C:nucleus"/>
    <property type="evidence" value="ECO:0007669"/>
    <property type="project" value="UniProtKB-SubCell"/>
</dbReference>
<dbReference type="GO" id="GO:0036265">
    <property type="term" value="P:RNA (guanine-N7)-methylation"/>
    <property type="evidence" value="ECO:0007669"/>
    <property type="project" value="InterPro"/>
</dbReference>
<organism evidence="8 9">
    <name type="scientific">Malassezia yamatoensis</name>
    <dbReference type="NCBI Taxonomy" id="253288"/>
    <lineage>
        <taxon>Eukaryota</taxon>
        <taxon>Fungi</taxon>
        <taxon>Dikarya</taxon>
        <taxon>Basidiomycota</taxon>
        <taxon>Ustilaginomycotina</taxon>
        <taxon>Malasseziomycetes</taxon>
        <taxon>Malasseziales</taxon>
        <taxon>Malasseziaceae</taxon>
        <taxon>Malassezia</taxon>
    </lineage>
</organism>
<dbReference type="PANTHER" id="PTHR16288">
    <property type="entry name" value="WD40 REPEAT PROTEIN 4"/>
    <property type="match status" value="1"/>
</dbReference>
<dbReference type="SMART" id="SM00320">
    <property type="entry name" value="WD40"/>
    <property type="match status" value="2"/>
</dbReference>
<name>A0AAJ5YY09_9BASI</name>
<dbReference type="InterPro" id="IPR028884">
    <property type="entry name" value="Trm82"/>
</dbReference>
<evidence type="ECO:0000256" key="5">
    <source>
        <dbReference type="ARBA" id="ARBA00023242"/>
    </source>
</evidence>
<evidence type="ECO:0000256" key="3">
    <source>
        <dbReference type="ARBA" id="ARBA00022694"/>
    </source>
</evidence>
<evidence type="ECO:0000256" key="6">
    <source>
        <dbReference type="PROSITE-ProRule" id="PRU00221"/>
    </source>
</evidence>
<keyword evidence="9" id="KW-1185">Reference proteome</keyword>
<feature type="compositionally biased region" description="Polar residues" evidence="7">
    <location>
        <begin position="516"/>
        <end position="527"/>
    </location>
</feature>
<proteinExistence type="predicted"/>
<evidence type="ECO:0000256" key="1">
    <source>
        <dbReference type="ARBA" id="ARBA00004123"/>
    </source>
</evidence>
<dbReference type="GO" id="GO:0005829">
    <property type="term" value="C:cytosol"/>
    <property type="evidence" value="ECO:0007669"/>
    <property type="project" value="TreeGrafter"/>
</dbReference>
<dbReference type="AlphaFoldDB" id="A0AAJ5YY09"/>
<keyword evidence="3" id="KW-0819">tRNA processing</keyword>
<sequence>MNWERLPIHAVDASNKFIVVLTGANINLYERSTGKLKASLDARIDPGTPGDASTVAFPRYCALSPSENYVAVASDDKTLRVWATENLSMDKEVLRERLAKRAGTLQWTHSLQNGQQVEEVVLADKFGDIWSFPVDKSVEPNALPESAEEDPAESSIKPRLGHVSMITSLAFLGGPVPNQIVTADRDEHIRISRWGPNRAGHIIEQFLLGSSSFVGALLPLSSEQASQVGNVAGDALISSDGGAILRTWTRRPQSAFQLHSIVTLNADKLRNYVLVNAEVERRRERVAGTIGFHEAFDPNAQPMKRKYDESDETRSMDPSPLVLTTLVAVAENQILLAWEGASILALIPLEKLACSATLDDVYLYDTQAPILSVSYVTDANVVYVALDDRNGIGAGPALRAFTNTKMLISPIDLPEGDIHQLVQDVQDTQRPISAPPVAKQAVLTAASRTPRAFAPHVTLSKLCLYPCLTTWPKPPSSKEQDSAYPSYFLQQRSEEVAKEMVERFQSGKRAAGRAKNQASIRQQYAES</sequence>
<dbReference type="GO" id="GO:0043527">
    <property type="term" value="C:tRNA methyltransferase complex"/>
    <property type="evidence" value="ECO:0007669"/>
    <property type="project" value="TreeGrafter"/>
</dbReference>
<accession>A0AAJ5YY09</accession>
<evidence type="ECO:0000256" key="7">
    <source>
        <dbReference type="SAM" id="MobiDB-lite"/>
    </source>
</evidence>
<dbReference type="PROSITE" id="PS50082">
    <property type="entry name" value="WD_REPEATS_2"/>
    <property type="match status" value="1"/>
</dbReference>
<dbReference type="EMBL" id="CP119945">
    <property type="protein sequence ID" value="WFC99712.1"/>
    <property type="molecule type" value="Genomic_DNA"/>
</dbReference>
<dbReference type="InterPro" id="IPR015943">
    <property type="entry name" value="WD40/YVTN_repeat-like_dom_sf"/>
</dbReference>
<dbReference type="InterPro" id="IPR036322">
    <property type="entry name" value="WD40_repeat_dom_sf"/>
</dbReference>
<dbReference type="GO" id="GO:0006400">
    <property type="term" value="P:tRNA modification"/>
    <property type="evidence" value="ECO:0007669"/>
    <property type="project" value="TreeGrafter"/>
</dbReference>
<reference evidence="8 9" key="1">
    <citation type="submission" date="2023-03" db="EMBL/GenBank/DDBJ databases">
        <title>Mating type loci evolution in Malassezia.</title>
        <authorList>
            <person name="Coelho M.A."/>
        </authorList>
    </citation>
    <scope>NUCLEOTIDE SEQUENCE [LARGE SCALE GENOMIC DNA]</scope>
    <source>
        <strain evidence="8 9">CBS 9725</strain>
    </source>
</reference>
<keyword evidence="5" id="KW-0539">Nucleus</keyword>
<evidence type="ECO:0000256" key="4">
    <source>
        <dbReference type="ARBA" id="ARBA00022737"/>
    </source>
</evidence>
<keyword evidence="4" id="KW-0677">Repeat</keyword>
<comment type="subcellular location">
    <subcellularLocation>
        <location evidence="1">Nucleus</location>
    </subcellularLocation>
</comment>
<keyword evidence="2 6" id="KW-0853">WD repeat</keyword>
<evidence type="ECO:0000313" key="8">
    <source>
        <dbReference type="EMBL" id="WFC99712.1"/>
    </source>
</evidence>
<gene>
    <name evidence="8" type="primary">TRM82</name>
    <name evidence="8" type="ORF">MYAM1_002457</name>
</gene>
<dbReference type="Proteomes" id="UP001219567">
    <property type="component" value="Chromosome 3"/>
</dbReference>
<dbReference type="Gene3D" id="2.130.10.10">
    <property type="entry name" value="YVTN repeat-like/Quinoprotein amine dehydrogenase"/>
    <property type="match status" value="1"/>
</dbReference>
<evidence type="ECO:0000256" key="2">
    <source>
        <dbReference type="ARBA" id="ARBA00022574"/>
    </source>
</evidence>
<dbReference type="InterPro" id="IPR001680">
    <property type="entry name" value="WD40_rpt"/>
</dbReference>
<dbReference type="PANTHER" id="PTHR16288:SF0">
    <property type="entry name" value="TRNA (GUANINE-N(7)-)-METHYLTRANSFERASE NON-CATALYTIC SUBUNIT WDR4"/>
    <property type="match status" value="1"/>
</dbReference>